<evidence type="ECO:0000313" key="3">
    <source>
        <dbReference type="EnsemblPlants" id="PNT62569"/>
    </source>
</evidence>
<dbReference type="EMBL" id="CM000883">
    <property type="protein sequence ID" value="PNT62569.1"/>
    <property type="molecule type" value="Genomic_DNA"/>
</dbReference>
<reference evidence="2" key="2">
    <citation type="submission" date="2017-06" db="EMBL/GenBank/DDBJ databases">
        <title>WGS assembly of Brachypodium distachyon.</title>
        <authorList>
            <consortium name="The International Brachypodium Initiative"/>
            <person name="Lucas S."/>
            <person name="Harmon-Smith M."/>
            <person name="Lail K."/>
            <person name="Tice H."/>
            <person name="Grimwood J."/>
            <person name="Bruce D."/>
            <person name="Barry K."/>
            <person name="Shu S."/>
            <person name="Lindquist E."/>
            <person name="Wang M."/>
            <person name="Pitluck S."/>
            <person name="Vogel J.P."/>
            <person name="Garvin D.F."/>
            <person name="Mockler T.C."/>
            <person name="Schmutz J."/>
            <person name="Rokhsar D."/>
            <person name="Bevan M.W."/>
        </authorList>
    </citation>
    <scope>NUCLEOTIDE SEQUENCE</scope>
    <source>
        <strain evidence="2">Bd21</strain>
    </source>
</reference>
<evidence type="ECO:0000313" key="4">
    <source>
        <dbReference type="Proteomes" id="UP000008810"/>
    </source>
</evidence>
<dbReference type="PANTHER" id="PTHR33115">
    <property type="entry name" value="ARM REPEAT SUPERFAMILY PROTEIN"/>
    <property type="match status" value="1"/>
</dbReference>
<sequence>MLELTAAPGKTGAKLRQEISINNEAISTMVRILKCSECNGELKVLTFDILRQLCMDTESSEDFIMMLVDTYTVSNKHSFDRQWAGEALARMLSFQGVRNYAAIILHANGDVVDSLVTELIDFYGYSIREAKILEHPCINYTKDDEHTEKLKEAMTNLMPKVLSEILRREATQTGADRPGFSQLNEDIEDPHGGASQDDDHNKSSTSCRETQEQHKYRKSQSALLSLCVTVCDTFISEDQDLALHIDAIESSSLPSKLVVRNSDPTASCLGMLKVTSRMVISMMKHRGSYPKQDLDSLVKVLFTASRSMLLVDGSTVFAREDDGAPMKPARTLASLVKEAQELVGNYRSEESEIMVPSTCISGES</sequence>
<feature type="region of interest" description="Disordered" evidence="1">
    <location>
        <begin position="172"/>
        <end position="214"/>
    </location>
</feature>
<proteinExistence type="predicted"/>
<evidence type="ECO:0000256" key="1">
    <source>
        <dbReference type="SAM" id="MobiDB-lite"/>
    </source>
</evidence>
<evidence type="ECO:0000313" key="2">
    <source>
        <dbReference type="EMBL" id="PNT62569.1"/>
    </source>
</evidence>
<dbReference type="Proteomes" id="UP000008810">
    <property type="component" value="Chromosome 4"/>
</dbReference>
<dbReference type="Gramene" id="PNT62569">
    <property type="protein sequence ID" value="PNT62569"/>
    <property type="gene ID" value="BRADI_4g05277v3"/>
</dbReference>
<dbReference type="PANTHER" id="PTHR33115:SF58">
    <property type="entry name" value="CONDENSIN COMPLEX SUBUNIT 1 C-TERMINAL DOMAIN-CONTAINING PROTEIN"/>
    <property type="match status" value="1"/>
</dbReference>
<reference evidence="3" key="3">
    <citation type="submission" date="2018-08" db="UniProtKB">
        <authorList>
            <consortium name="EnsemblPlants"/>
        </authorList>
    </citation>
    <scope>IDENTIFICATION</scope>
    <source>
        <strain evidence="3">cv. Bd21</strain>
    </source>
</reference>
<dbReference type="EnsemblPlants" id="PNT62569">
    <property type="protein sequence ID" value="PNT62569"/>
    <property type="gene ID" value="BRADI_4g05277v3"/>
</dbReference>
<dbReference type="AlphaFoldDB" id="A0A2K2CKL8"/>
<organism evidence="2">
    <name type="scientific">Brachypodium distachyon</name>
    <name type="common">Purple false brome</name>
    <name type="synonym">Trachynia distachya</name>
    <dbReference type="NCBI Taxonomy" id="15368"/>
    <lineage>
        <taxon>Eukaryota</taxon>
        <taxon>Viridiplantae</taxon>
        <taxon>Streptophyta</taxon>
        <taxon>Embryophyta</taxon>
        <taxon>Tracheophyta</taxon>
        <taxon>Spermatophyta</taxon>
        <taxon>Magnoliopsida</taxon>
        <taxon>Liliopsida</taxon>
        <taxon>Poales</taxon>
        <taxon>Poaceae</taxon>
        <taxon>BOP clade</taxon>
        <taxon>Pooideae</taxon>
        <taxon>Stipodae</taxon>
        <taxon>Brachypodieae</taxon>
        <taxon>Brachypodium</taxon>
    </lineage>
</organism>
<accession>A0A2K2CKL8</accession>
<name>A0A2K2CKL8_BRADI</name>
<dbReference type="OrthoDB" id="613213at2759"/>
<dbReference type="InParanoid" id="A0A2K2CKL8"/>
<gene>
    <name evidence="2" type="ORF">BRADI_4g05277v3</name>
</gene>
<protein>
    <submittedName>
        <fullName evidence="2 3">Uncharacterized protein</fullName>
    </submittedName>
</protein>
<reference evidence="2 3" key="1">
    <citation type="journal article" date="2010" name="Nature">
        <title>Genome sequencing and analysis of the model grass Brachypodium distachyon.</title>
        <authorList>
            <consortium name="International Brachypodium Initiative"/>
        </authorList>
    </citation>
    <scope>NUCLEOTIDE SEQUENCE [LARGE SCALE GENOMIC DNA]</scope>
    <source>
        <strain evidence="2 3">Bd21</strain>
    </source>
</reference>
<keyword evidence="4" id="KW-1185">Reference proteome</keyword>